<dbReference type="Proteomes" id="UP001597393">
    <property type="component" value="Unassembled WGS sequence"/>
</dbReference>
<sequence length="111" mass="12704">MKHRPIPLWFWNNTEVTKNGIVAQLKQIKEAGYGGVSILPFGKDFKPKYLTEAYFDVYKTSIEEAAQQILLQKKKESISWRVAVSSCVSLFSINPVFWGCHFDDSTIGRCK</sequence>
<keyword evidence="2" id="KW-1185">Reference proteome</keyword>
<comment type="caution">
    <text evidence="1">The sequence shown here is derived from an EMBL/GenBank/DDBJ whole genome shotgun (WGS) entry which is preliminary data.</text>
</comment>
<evidence type="ECO:0000313" key="1">
    <source>
        <dbReference type="EMBL" id="MFD2599281.1"/>
    </source>
</evidence>
<protein>
    <recommendedName>
        <fullName evidence="3">Glycosyl hydrolase family 13 catalytic domain-containing protein</fullName>
    </recommendedName>
</protein>
<organism evidence="1 2">
    <name type="scientific">Sphingobacterium corticis</name>
    <dbReference type="NCBI Taxonomy" id="1812823"/>
    <lineage>
        <taxon>Bacteria</taxon>
        <taxon>Pseudomonadati</taxon>
        <taxon>Bacteroidota</taxon>
        <taxon>Sphingobacteriia</taxon>
        <taxon>Sphingobacteriales</taxon>
        <taxon>Sphingobacteriaceae</taxon>
        <taxon>Sphingobacterium</taxon>
    </lineage>
</organism>
<name>A0ABW5NJG9_9SPHI</name>
<evidence type="ECO:0008006" key="3">
    <source>
        <dbReference type="Google" id="ProtNLM"/>
    </source>
</evidence>
<accession>A0ABW5NJG9</accession>
<reference evidence="2" key="1">
    <citation type="journal article" date="2019" name="Int. J. Syst. Evol. Microbiol.">
        <title>The Global Catalogue of Microorganisms (GCM) 10K type strain sequencing project: providing services to taxonomists for standard genome sequencing and annotation.</title>
        <authorList>
            <consortium name="The Broad Institute Genomics Platform"/>
            <consortium name="The Broad Institute Genome Sequencing Center for Infectious Disease"/>
            <person name="Wu L."/>
            <person name="Ma J."/>
        </authorList>
    </citation>
    <scope>NUCLEOTIDE SEQUENCE [LARGE SCALE GENOMIC DNA]</scope>
    <source>
        <strain evidence="2">KCTC 42248</strain>
    </source>
</reference>
<proteinExistence type="predicted"/>
<evidence type="ECO:0000313" key="2">
    <source>
        <dbReference type="Proteomes" id="UP001597393"/>
    </source>
</evidence>
<dbReference type="RefSeq" id="WP_380869407.1">
    <property type="nucleotide sequence ID" value="NZ_JBHUMA010000006.1"/>
</dbReference>
<dbReference type="EMBL" id="JBHUMA010000006">
    <property type="protein sequence ID" value="MFD2599281.1"/>
    <property type="molecule type" value="Genomic_DNA"/>
</dbReference>
<gene>
    <name evidence="1" type="ORF">ACFSQ3_09975</name>
</gene>